<gene>
    <name evidence="1" type="ORF">ACFQGH_11410</name>
</gene>
<evidence type="ECO:0000313" key="2">
    <source>
        <dbReference type="Proteomes" id="UP001596312"/>
    </source>
</evidence>
<protein>
    <submittedName>
        <fullName evidence="1">Uncharacterized protein</fullName>
    </submittedName>
</protein>
<reference evidence="1 2" key="1">
    <citation type="journal article" date="2019" name="Int. J. Syst. Evol. Microbiol.">
        <title>The Global Catalogue of Microorganisms (GCM) 10K type strain sequencing project: providing services to taxonomists for standard genome sequencing and annotation.</title>
        <authorList>
            <consortium name="The Broad Institute Genomics Platform"/>
            <consortium name="The Broad Institute Genome Sequencing Center for Infectious Disease"/>
            <person name="Wu L."/>
            <person name="Ma J."/>
        </authorList>
    </citation>
    <scope>NUCLEOTIDE SEQUENCE [LARGE SCALE GENOMIC DNA]</scope>
    <source>
        <strain evidence="1 2">CGMCC 1.3240</strain>
    </source>
</reference>
<keyword evidence="2" id="KW-1185">Reference proteome</keyword>
<dbReference type="RefSeq" id="WP_340604331.1">
    <property type="nucleotide sequence ID" value="NZ_JBBMXV010000003.1"/>
</dbReference>
<dbReference type="EMBL" id="JBHSXQ010000003">
    <property type="protein sequence ID" value="MFC6905803.1"/>
    <property type="molecule type" value="Genomic_DNA"/>
</dbReference>
<dbReference type="Gene3D" id="2.60.120.560">
    <property type="entry name" value="Exo-inulinase, domain 1"/>
    <property type="match status" value="1"/>
</dbReference>
<name>A0ABD5V2N7_9EURY</name>
<sequence>MSKISKAYKIWKEGDSGELIDRTWHQVSKDVLPPVHSAKRRVYQRIRSKPSTSKGKTLYPIEDSEPNWISHDENWKKVVHRFKHREALQKGRSISVSDEPQDLSGQVSWESQDSLSVNVPATKSDRWVWLSLNPDEHLWQNFRWEFDIARESAFRELQFGFRYNGFYNRHRFQHEYGKLRYEKVKNGVFYKHFQTEPFEMEIGKKYHFTIEAVGNWFTLNVDGETIIEEFDFEGDFPYGSCAIILWDKGDDTPIQANISNMEVTELII</sequence>
<dbReference type="Proteomes" id="UP001596312">
    <property type="component" value="Unassembled WGS sequence"/>
</dbReference>
<dbReference type="AlphaFoldDB" id="A0ABD5V2N7"/>
<proteinExistence type="predicted"/>
<accession>A0ABD5V2N7</accession>
<evidence type="ECO:0000313" key="1">
    <source>
        <dbReference type="EMBL" id="MFC6905803.1"/>
    </source>
</evidence>
<organism evidence="1 2">
    <name type="scientific">Halalkalicoccus tibetensis</name>
    <dbReference type="NCBI Taxonomy" id="175632"/>
    <lineage>
        <taxon>Archaea</taxon>
        <taxon>Methanobacteriati</taxon>
        <taxon>Methanobacteriota</taxon>
        <taxon>Stenosarchaea group</taxon>
        <taxon>Halobacteria</taxon>
        <taxon>Halobacteriales</taxon>
        <taxon>Halococcaceae</taxon>
        <taxon>Halalkalicoccus</taxon>
    </lineage>
</organism>
<comment type="caution">
    <text evidence="1">The sequence shown here is derived from an EMBL/GenBank/DDBJ whole genome shotgun (WGS) entry which is preliminary data.</text>
</comment>